<dbReference type="GeneID" id="78294342"/>
<dbReference type="GO" id="GO:0005829">
    <property type="term" value="C:cytosol"/>
    <property type="evidence" value="ECO:0007669"/>
    <property type="project" value="TreeGrafter"/>
</dbReference>
<sequence>MRDGIIGAGNWILDKVKTIDRWPGEGNLCNILAEEQAGGGGPCNVLFDLAAMDPALPLYAAGRIGADADGDFLLAEIRRRGIDDRFMARSAAAPTGYTDVMSGEGRRTFFHCRGANAELAPEDLERIGLPARFFYLGYLLLLDRLDAPEPRFGTGAARVLAAMRRNGCETVVDFVSEAPEKFAKTVCLALPQIDILIINELEAACCLGKPVRKTDGSLDETRLRPAAECLMAGGVNSLVVLHYPEGAAALDRQGNFLTVPSCELERARIVGTNGAGDAFAAGVIYALYRNRPLREALELGSVSSYYNLLSPTASGGAVDFARMEAKRRNCFGG</sequence>
<evidence type="ECO:0000313" key="4">
    <source>
        <dbReference type="EMBL" id="PVY44692.1"/>
    </source>
</evidence>
<organism evidence="4 5">
    <name type="scientific">Victivallis vadensis</name>
    <dbReference type="NCBI Taxonomy" id="172901"/>
    <lineage>
        <taxon>Bacteria</taxon>
        <taxon>Pseudomonadati</taxon>
        <taxon>Lentisphaerota</taxon>
        <taxon>Lentisphaeria</taxon>
        <taxon>Victivallales</taxon>
        <taxon>Victivallaceae</taxon>
        <taxon>Victivallis</taxon>
    </lineage>
</organism>
<dbReference type="Pfam" id="PF00294">
    <property type="entry name" value="PfkB"/>
    <property type="match status" value="1"/>
</dbReference>
<evidence type="ECO:0000256" key="2">
    <source>
        <dbReference type="ARBA" id="ARBA00022777"/>
    </source>
</evidence>
<dbReference type="OrthoDB" id="9813569at2"/>
<dbReference type="PANTHER" id="PTHR10584:SF166">
    <property type="entry name" value="RIBOKINASE"/>
    <property type="match status" value="1"/>
</dbReference>
<dbReference type="GO" id="GO:0016301">
    <property type="term" value="F:kinase activity"/>
    <property type="evidence" value="ECO:0007669"/>
    <property type="project" value="UniProtKB-KW"/>
</dbReference>
<dbReference type="Gene3D" id="3.40.1190.20">
    <property type="match status" value="1"/>
</dbReference>
<proteinExistence type="predicted"/>
<dbReference type="EMBL" id="QEKH01000005">
    <property type="protein sequence ID" value="PVY44692.1"/>
    <property type="molecule type" value="Genomic_DNA"/>
</dbReference>
<dbReference type="RefSeq" id="WP_116883018.1">
    <property type="nucleotide sequence ID" value="NZ_CABMMC010000003.1"/>
</dbReference>
<accession>A0A2U1B7V5</accession>
<keyword evidence="1" id="KW-0808">Transferase</keyword>
<protein>
    <submittedName>
        <fullName evidence="4">Sugar/nucleoside kinase (Ribokinase family)</fullName>
    </submittedName>
</protein>
<dbReference type="SUPFAM" id="SSF53613">
    <property type="entry name" value="Ribokinase-like"/>
    <property type="match status" value="1"/>
</dbReference>
<feature type="domain" description="Carbohydrate kinase PfkB" evidence="3">
    <location>
        <begin position="35"/>
        <end position="304"/>
    </location>
</feature>
<keyword evidence="5" id="KW-1185">Reference proteome</keyword>
<evidence type="ECO:0000259" key="3">
    <source>
        <dbReference type="Pfam" id="PF00294"/>
    </source>
</evidence>
<dbReference type="PANTHER" id="PTHR10584">
    <property type="entry name" value="SUGAR KINASE"/>
    <property type="match status" value="1"/>
</dbReference>
<evidence type="ECO:0000313" key="5">
    <source>
        <dbReference type="Proteomes" id="UP000245959"/>
    </source>
</evidence>
<gene>
    <name evidence="4" type="ORF">C8D82_10521</name>
</gene>
<comment type="caution">
    <text evidence="4">The sequence shown here is derived from an EMBL/GenBank/DDBJ whole genome shotgun (WGS) entry which is preliminary data.</text>
</comment>
<keyword evidence="2 4" id="KW-0418">Kinase</keyword>
<dbReference type="InterPro" id="IPR011611">
    <property type="entry name" value="PfkB_dom"/>
</dbReference>
<name>A0A2U1B7V5_9BACT</name>
<dbReference type="Proteomes" id="UP000245959">
    <property type="component" value="Unassembled WGS sequence"/>
</dbReference>
<dbReference type="InterPro" id="IPR029056">
    <property type="entry name" value="Ribokinase-like"/>
</dbReference>
<dbReference type="AlphaFoldDB" id="A0A2U1B7V5"/>
<reference evidence="4 5" key="1">
    <citation type="submission" date="2018-04" db="EMBL/GenBank/DDBJ databases">
        <title>Genomic Encyclopedia of Type Strains, Phase IV (KMG-IV): sequencing the most valuable type-strain genomes for metagenomic binning, comparative biology and taxonomic classification.</title>
        <authorList>
            <person name="Goeker M."/>
        </authorList>
    </citation>
    <scope>NUCLEOTIDE SEQUENCE [LARGE SCALE GENOMIC DNA]</scope>
    <source>
        <strain evidence="4 5">DSM 14823</strain>
    </source>
</reference>
<evidence type="ECO:0000256" key="1">
    <source>
        <dbReference type="ARBA" id="ARBA00022679"/>
    </source>
</evidence>